<evidence type="ECO:0000313" key="1">
    <source>
        <dbReference type="EMBL" id="SFP82937.1"/>
    </source>
</evidence>
<keyword evidence="2" id="KW-1185">Reference proteome</keyword>
<name>A0A1I5TJW1_9SPHN</name>
<reference evidence="1 2" key="1">
    <citation type="submission" date="2016-10" db="EMBL/GenBank/DDBJ databases">
        <authorList>
            <person name="de Groot N.N."/>
        </authorList>
    </citation>
    <scope>NUCLEOTIDE SEQUENCE [LARGE SCALE GENOMIC DNA]</scope>
    <source>
        <strain evidence="1 2">CGMCC 1.9113</strain>
    </source>
</reference>
<dbReference type="Proteomes" id="UP000199586">
    <property type="component" value="Unassembled WGS sequence"/>
</dbReference>
<dbReference type="AlphaFoldDB" id="A0A1I5TJW1"/>
<accession>A0A1I5TJW1</accession>
<dbReference type="EMBL" id="FOXP01000008">
    <property type="protein sequence ID" value="SFP82937.1"/>
    <property type="molecule type" value="Genomic_DNA"/>
</dbReference>
<organism evidence="1 2">
    <name type="scientific">Sphingomonas rubra</name>
    <dbReference type="NCBI Taxonomy" id="634430"/>
    <lineage>
        <taxon>Bacteria</taxon>
        <taxon>Pseudomonadati</taxon>
        <taxon>Pseudomonadota</taxon>
        <taxon>Alphaproteobacteria</taxon>
        <taxon>Sphingomonadales</taxon>
        <taxon>Sphingomonadaceae</taxon>
        <taxon>Sphingomonas</taxon>
    </lineage>
</organism>
<sequence length="115" mass="12071">MASDRIVAVGLLTAADVALLGQGFRRLYPVPRGGDFGGLLDALDRVTFEEERAMSMPRPEEAPSEVSAVDGRVLVDGPGGVAITFTADAARETGLRLQRAGEEAAGQTVRDDDGE</sequence>
<gene>
    <name evidence="1" type="ORF">SAMN04488241_10869</name>
</gene>
<dbReference type="RefSeq" id="WP_245739268.1">
    <property type="nucleotide sequence ID" value="NZ_FOXP01000008.1"/>
</dbReference>
<protein>
    <submittedName>
        <fullName evidence="1">Uncharacterized protein</fullName>
    </submittedName>
</protein>
<proteinExistence type="predicted"/>
<evidence type="ECO:0000313" key="2">
    <source>
        <dbReference type="Proteomes" id="UP000199586"/>
    </source>
</evidence>